<dbReference type="PANTHER" id="PTHR35249:SF2">
    <property type="entry name" value="DYNEIN REGULATORY COMPLEX SUBUNIT 7"/>
    <property type="match status" value="1"/>
</dbReference>
<dbReference type="PANTHER" id="PTHR35249">
    <property type="entry name" value="DYNEIN REGULATORY COMPLEX SUBUNIT 7"/>
    <property type="match status" value="1"/>
</dbReference>
<sequence length="390" mass="44849">MDWPLSRVSSASCPMITGDTRKMEPKVKSVIEEQVGAGKQKENSTNVWKLEEVEEALTNVQLPEELHPESYRINSPKEEQLLEIADNFQHQYLLLYPDRKPLLLFPVNECGVRKFVSTTLRPTQTGLWELQSWQDCSSFVADFLTVQPLEPPSEVPTQLFSPTSVLRSQKATCFESSTLLCSLLLGLNYDAYCVSGYASREMCLLDQSLQQCPLLDMEVKSVQSEISEQKHQEQKYGLRPERQLRSHFLKEQEQKKHEAVAALLQEKELQEENSQLPPDSLRGLRVYCWVLVLSGIRSIKENFFIDPLTGSTFPTNDDNFHGIESVWNSFNYYVNRQECINGCRDVLFDLEDSSQWETVLHNGISQQQLTRTVQRRQENRIIGTTTSDME</sequence>
<feature type="non-terminal residue" evidence="1">
    <location>
        <position position="390"/>
    </location>
</feature>
<proteinExistence type="predicted"/>
<evidence type="ECO:0008006" key="3">
    <source>
        <dbReference type="Google" id="ProtNLM"/>
    </source>
</evidence>
<dbReference type="SUPFAM" id="SSF54001">
    <property type="entry name" value="Cysteine proteinases"/>
    <property type="match status" value="1"/>
</dbReference>
<keyword evidence="2" id="KW-1185">Reference proteome</keyword>
<evidence type="ECO:0000313" key="2">
    <source>
        <dbReference type="Proteomes" id="UP001482620"/>
    </source>
</evidence>
<evidence type="ECO:0000313" key="1">
    <source>
        <dbReference type="EMBL" id="MEQ2251426.1"/>
    </source>
</evidence>
<accession>A0ABV0V2U3</accession>
<dbReference type="InterPro" id="IPR033551">
    <property type="entry name" value="DRC7/lobo"/>
</dbReference>
<gene>
    <name evidence="1" type="ORF">ILYODFUR_010831</name>
</gene>
<name>A0ABV0V2U3_9TELE</name>
<reference evidence="1 2" key="1">
    <citation type="submission" date="2021-06" db="EMBL/GenBank/DDBJ databases">
        <authorList>
            <person name="Palmer J.M."/>
        </authorList>
    </citation>
    <scope>NUCLEOTIDE SEQUENCE [LARGE SCALE GENOMIC DNA]</scope>
    <source>
        <strain evidence="2">if_2019</strain>
        <tissue evidence="1">Muscle</tissue>
    </source>
</reference>
<dbReference type="InterPro" id="IPR038765">
    <property type="entry name" value="Papain-like_cys_pep_sf"/>
</dbReference>
<dbReference type="Proteomes" id="UP001482620">
    <property type="component" value="Unassembled WGS sequence"/>
</dbReference>
<dbReference type="EMBL" id="JAHRIQ010093483">
    <property type="protein sequence ID" value="MEQ2251426.1"/>
    <property type="molecule type" value="Genomic_DNA"/>
</dbReference>
<organism evidence="1 2">
    <name type="scientific">Ilyodon furcidens</name>
    <name type="common">goldbreast splitfin</name>
    <dbReference type="NCBI Taxonomy" id="33524"/>
    <lineage>
        <taxon>Eukaryota</taxon>
        <taxon>Metazoa</taxon>
        <taxon>Chordata</taxon>
        <taxon>Craniata</taxon>
        <taxon>Vertebrata</taxon>
        <taxon>Euteleostomi</taxon>
        <taxon>Actinopterygii</taxon>
        <taxon>Neopterygii</taxon>
        <taxon>Teleostei</taxon>
        <taxon>Neoteleostei</taxon>
        <taxon>Acanthomorphata</taxon>
        <taxon>Ovalentaria</taxon>
        <taxon>Atherinomorphae</taxon>
        <taxon>Cyprinodontiformes</taxon>
        <taxon>Goodeidae</taxon>
        <taxon>Ilyodon</taxon>
    </lineage>
</organism>
<protein>
    <recommendedName>
        <fullName evidence="3">Coiled-coil domain-containing protein lobo homolog</fullName>
    </recommendedName>
</protein>
<comment type="caution">
    <text evidence="1">The sequence shown here is derived from an EMBL/GenBank/DDBJ whole genome shotgun (WGS) entry which is preliminary data.</text>
</comment>